<reference evidence="1" key="1">
    <citation type="submission" date="2015-12" db="EMBL/GenBank/DDBJ databases">
        <title>Update maize B73 reference genome by single molecule sequencing technologies.</title>
        <authorList>
            <consortium name="Maize Genome Sequencing Project"/>
            <person name="Ware D."/>
        </authorList>
    </citation>
    <scope>NUCLEOTIDE SEQUENCE [LARGE SCALE GENOMIC DNA]</scope>
    <source>
        <tissue evidence="1">Seedling</tissue>
    </source>
</reference>
<dbReference type="AlphaFoldDB" id="A0A1D6I547"/>
<dbReference type="GO" id="GO:0003743">
    <property type="term" value="F:translation initiation factor activity"/>
    <property type="evidence" value="ECO:0007669"/>
    <property type="project" value="UniProtKB-KW"/>
</dbReference>
<protein>
    <submittedName>
        <fullName evidence="1">Eukaryotic initiation factor 4F subunit p150 isoform 1</fullName>
    </submittedName>
</protein>
<organism evidence="1">
    <name type="scientific">Zea mays</name>
    <name type="common">Maize</name>
    <dbReference type="NCBI Taxonomy" id="4577"/>
    <lineage>
        <taxon>Eukaryota</taxon>
        <taxon>Viridiplantae</taxon>
        <taxon>Streptophyta</taxon>
        <taxon>Embryophyta</taxon>
        <taxon>Tracheophyta</taxon>
        <taxon>Spermatophyta</taxon>
        <taxon>Magnoliopsida</taxon>
        <taxon>Liliopsida</taxon>
        <taxon>Poales</taxon>
        <taxon>Poaceae</taxon>
        <taxon>PACMAD clade</taxon>
        <taxon>Panicoideae</taxon>
        <taxon>Andropogonodae</taxon>
        <taxon>Andropogoneae</taxon>
        <taxon>Tripsacinae</taxon>
        <taxon>Zea</taxon>
    </lineage>
</organism>
<accession>A0A1D6I547</accession>
<keyword evidence="1" id="KW-0396">Initiation factor</keyword>
<keyword evidence="1" id="KW-0648">Protein biosynthesis</keyword>
<dbReference type="EMBL" id="CM007650">
    <property type="protein sequence ID" value="ONM55238.1"/>
    <property type="molecule type" value="Genomic_DNA"/>
</dbReference>
<evidence type="ECO:0000313" key="1">
    <source>
        <dbReference type="EMBL" id="ONM55238.1"/>
    </source>
</evidence>
<gene>
    <name evidence="1" type="ORF">ZEAMMB73_Zm00001d020603</name>
</gene>
<proteinExistence type="predicted"/>
<sequence>MVLMCTFPPGHTIEKILPLPRVAQPRWIAGHARGSQSQDGATDEEAVHAGALLPHLPAPARSTPAGGHQVPRRRLHRRRPRGHLRLPAGAPGAGGLCGRVRTIQRHLRPRGRRAGGIPEFPCLLRRAARVGAPGGRPQRPGHRGAPALLCWPQQRGTASAASGKLLLRKDTRGPLMFC</sequence>
<name>A0A1D6I547_MAIZE</name>